<feature type="signal peptide" evidence="3">
    <location>
        <begin position="1"/>
        <end position="27"/>
    </location>
</feature>
<evidence type="ECO:0000256" key="3">
    <source>
        <dbReference type="SAM" id="SignalP"/>
    </source>
</evidence>
<feature type="region of interest" description="Disordered" evidence="2">
    <location>
        <begin position="978"/>
        <end position="1001"/>
    </location>
</feature>
<feature type="compositionally biased region" description="Basic and acidic residues" evidence="2">
    <location>
        <begin position="982"/>
        <end position="996"/>
    </location>
</feature>
<name>A0A9X3S9D1_9ACTN</name>
<dbReference type="SUPFAM" id="SSF82171">
    <property type="entry name" value="DPP6 N-terminal domain-like"/>
    <property type="match status" value="3"/>
</dbReference>
<dbReference type="SMART" id="SM00089">
    <property type="entry name" value="PKD"/>
    <property type="match status" value="1"/>
</dbReference>
<reference evidence="5" key="1">
    <citation type="submission" date="2022-10" db="EMBL/GenBank/DDBJ databases">
        <title>The WGS of Solirubrobacter phytolaccae KCTC 29190.</title>
        <authorList>
            <person name="Jiang Z."/>
        </authorList>
    </citation>
    <scope>NUCLEOTIDE SEQUENCE</scope>
    <source>
        <strain evidence="5">KCTC 29190</strain>
    </source>
</reference>
<gene>
    <name evidence="5" type="ORF">OJ997_23460</name>
</gene>
<dbReference type="InterPro" id="IPR011659">
    <property type="entry name" value="WD40"/>
</dbReference>
<dbReference type="PANTHER" id="PTHR36842">
    <property type="entry name" value="PROTEIN TOLB HOMOLOG"/>
    <property type="match status" value="1"/>
</dbReference>
<dbReference type="SUPFAM" id="SSF69304">
    <property type="entry name" value="Tricorn protease N-terminal domain"/>
    <property type="match status" value="1"/>
</dbReference>
<evidence type="ECO:0000259" key="4">
    <source>
        <dbReference type="PROSITE" id="PS50093"/>
    </source>
</evidence>
<dbReference type="SUPFAM" id="SSF49299">
    <property type="entry name" value="PKD domain"/>
    <property type="match status" value="1"/>
</dbReference>
<dbReference type="InterPro" id="IPR035986">
    <property type="entry name" value="PKD_dom_sf"/>
</dbReference>
<dbReference type="CDD" id="cd00146">
    <property type="entry name" value="PKD"/>
    <property type="match status" value="1"/>
</dbReference>
<dbReference type="GO" id="GO:0005975">
    <property type="term" value="P:carbohydrate metabolic process"/>
    <property type="evidence" value="ECO:0007669"/>
    <property type="project" value="UniProtKB-ARBA"/>
</dbReference>
<evidence type="ECO:0000256" key="2">
    <source>
        <dbReference type="SAM" id="MobiDB-lite"/>
    </source>
</evidence>
<proteinExistence type="inferred from homology"/>
<dbReference type="Pfam" id="PF07676">
    <property type="entry name" value="PD40"/>
    <property type="match status" value="4"/>
</dbReference>
<feature type="compositionally biased region" description="Polar residues" evidence="2">
    <location>
        <begin position="1858"/>
        <end position="1871"/>
    </location>
</feature>
<sequence>MIHGRLIARAAVGLAAALAATTSAAQAAPPGLNGRIAYATSDIAINTVESDGTRGKTAFDRHTGGEGAPWSTLKLRAPVTSPDGRKLAFAGAFTCDGCQLETSRIGVIDADGHQGQPLVVANAAGPAAPVRGLANPAWSADGKTIVLEGFDGASGLFTVPATGGTLTKVSIPAAFEDPREPTFSPDGRLLAFSAEDAQNDRRVYVKNLENEQVTQLTTGGAHQGFPAFSPDSATVAYVNTPLAPGGGFGYAELAVRPLGGGAPDILWSNQVEQGRFVKGRPSFSPDGKHVVFSATRMGDPQGCAGDVMVVNTEGAASPRSIGCGGTTEVGSVDWGLRTAKGSTRLVSAIPGSDRESADASTADLQVAPGGRYADFSSAGTNLAAGVNDDNGKLDVFHRDLTTGETELVSADEDGGVPEGDSDLPFASADGQFVVFRSTARNVLAGFEGGATAVYRRDTLNNKTTLVSRFLRHATTGPSGDSRPLAISDTGRYVLFSSTGNDLLADQAEPFGDMDTDLFVWDDLLGQTTLVTAKVGGGASTGRPGRAFLSDDGRRVAFESTGTDLVPGFVDHNEGDASIFVADLDAKTTTLVDGALGSATDTSGDAGELQGIDADGEIVLFRSAASDVVDDFVDGNGAAPDVYVRRLVVPKAFLITGSSSTPTVAKLAADGSRVAFTAADQVWSRTLDNGAPTQPAVLVTRGSDPASGANGVSTLVDVSATGAYVLLQSDATDLTAPLRHHDELPSLYRVATSNWDAEPISALGDDANDKPIASESMSRDGEWIAYTSASTNLLASFQDGNGADGSDAYAWLARAAAESDPIAPTVTITTPEDDRLYREGDVVLADYECADEGPSGLKRCEGTVPSGQPIDTSTTGSFTFEVVATDNAGNEKRDTVDYRVAAPNKKAALASRAWSKAGDNLTSGNGSSHYPVYSADGRYLVFTSSATNLVESFIDANEHEDDVFRRDLVTGAVEVVSAGLPHASDDGRPRGANREAQTEPTANAVSADGRYVLFASEATDLVAGQDFPAGEQLYVRDMQTKTTKLVSHRETGLSGGDAEPHGYRFSRDGSTVVFSADAPALVPNDTNGASDVFAYSMATGAVTLVSVEHTGQFPGSGSSYVAAVSDNGRRVLFRSSARNLLPGEPLDSNVTHVYWRDLDTGTTKLVDHRWDDPSKPAGRDTSGEPQLSGDGRIVLFGGRAGDVIDGYAGHESELRQDQLFLRDVTTTGPAALVTNGANAAKTGTGGDLENARLSRDGKTVLWTSYSGTVIEDFVDQNDLPHTSPEPDLFTRRFDGATPAGPAALATYDLKPNHGVRFPIQIRGLSDDARFVVAFIPTRQCDCERRTDDLRRLDIKRNKFTDVITAADDDLELFAASADAKRIAVMTEAENILPGFRDGNARNSTDVFTWYDAPPVVVADARVTGSLKLEFDGSDSTDSDGTVDYYDWSFGDGQTGSGEVVEHTYPDEDNYPVKLTIEDDAGNEVVHTFEVVAIKGVLTTGAEPIDFIGIDKHLRCSIRRGIPLLAQGGGACGTFVAVGGKTYGPPELIDGVETYTPVSQERTEDGDVATLVTTVALGDSGVRVKQTDRYQAGKAFYRTDVELLNAGDAAQAATVYVAARCAIGEETGRRSLHDAGTSMAGCDGAHDGRTLAAWLPLSPNARRDSASATAVFGRIAAGQPLADTCACGSQPDPGTAIGWGVEVPGKGQARVGSLAAFGPDGSIPLTLALKADKGEVQPLDENAFTVTLRNPNAGERPVDTLLVEHEAAWDPTPGTTTGMTTADPTVNGDTASWKDLKVAGHGTGELRFGVTHRSGQRVAVTQVTPRGGDFADLASTSLADLVPAKASVTARQNDGAKPNTAITSGPTGMTTSRDPAFKLEASKELVTYECRFGDAAWAPCEGNPHTPGPLADGPYVLEARAVDAIGADETPAKRTFVVDTAPPSTSISSGPKGTINDNRPGFFFGSSEAGARFECRLEGPGRSGAWFACEAPTYRPSALADGEWTFAVKAIDAAGNEDASPATLQFAIDTTPPVTVIDGVTRKVLGAARTGAGASASGGSGSTVALGADGSAGVNVSCPQTGPACNGAVGLATQPASAAQARPGVPSNAVTLARAEFSAQPGETVSVRLPLTMTVRNTVERVARMAVFTTIDTGNGRPVRGSDVVLTPDPRTARLLDAGREVSVKGGKVKLRLACRSACKGTVKLATGKAVKFNVKRRGAVLIPVSKTTKRGKELSVRINTRLAPSKRLTLTLRAQEARR</sequence>
<dbReference type="InterPro" id="IPR011042">
    <property type="entry name" value="6-blade_b-propeller_TolB-like"/>
</dbReference>
<keyword evidence="6" id="KW-1185">Reference proteome</keyword>
<dbReference type="RefSeq" id="WP_270027682.1">
    <property type="nucleotide sequence ID" value="NZ_JAPDDP010000050.1"/>
</dbReference>
<accession>A0A9X3S9D1</accession>
<evidence type="ECO:0000256" key="1">
    <source>
        <dbReference type="ARBA" id="ARBA00009820"/>
    </source>
</evidence>
<keyword evidence="3" id="KW-0732">Signal</keyword>
<dbReference type="InterPro" id="IPR022409">
    <property type="entry name" value="PKD/Chitinase_dom"/>
</dbReference>
<dbReference type="Gene3D" id="2.120.10.30">
    <property type="entry name" value="TolB, C-terminal domain"/>
    <property type="match status" value="3"/>
</dbReference>
<feature type="domain" description="PKD" evidence="4">
    <location>
        <begin position="1412"/>
        <end position="1489"/>
    </location>
</feature>
<dbReference type="PANTHER" id="PTHR36842:SF1">
    <property type="entry name" value="PROTEIN TOLB"/>
    <property type="match status" value="1"/>
</dbReference>
<feature type="chain" id="PRO_5040872901" evidence="3">
    <location>
        <begin position="28"/>
        <end position="2258"/>
    </location>
</feature>
<feature type="compositionally biased region" description="Basic and acidic residues" evidence="2">
    <location>
        <begin position="1164"/>
        <end position="1181"/>
    </location>
</feature>
<comment type="caution">
    <text evidence="5">The sequence shown here is derived from an EMBL/GenBank/DDBJ whole genome shotgun (WGS) entry which is preliminary data.</text>
</comment>
<evidence type="ECO:0000313" key="5">
    <source>
        <dbReference type="EMBL" id="MDA0183289.1"/>
    </source>
</evidence>
<dbReference type="InterPro" id="IPR000601">
    <property type="entry name" value="PKD_dom"/>
</dbReference>
<feature type="region of interest" description="Disordered" evidence="2">
    <location>
        <begin position="1847"/>
        <end position="1871"/>
    </location>
</feature>
<dbReference type="Proteomes" id="UP001147653">
    <property type="component" value="Unassembled WGS sequence"/>
</dbReference>
<dbReference type="InterPro" id="IPR013783">
    <property type="entry name" value="Ig-like_fold"/>
</dbReference>
<evidence type="ECO:0000313" key="6">
    <source>
        <dbReference type="Proteomes" id="UP001147653"/>
    </source>
</evidence>
<dbReference type="Pfam" id="PF18911">
    <property type="entry name" value="PKD_4"/>
    <property type="match status" value="1"/>
</dbReference>
<organism evidence="5 6">
    <name type="scientific">Solirubrobacter phytolaccae</name>
    <dbReference type="NCBI Taxonomy" id="1404360"/>
    <lineage>
        <taxon>Bacteria</taxon>
        <taxon>Bacillati</taxon>
        <taxon>Actinomycetota</taxon>
        <taxon>Thermoleophilia</taxon>
        <taxon>Solirubrobacterales</taxon>
        <taxon>Solirubrobacteraceae</taxon>
        <taxon>Solirubrobacter</taxon>
    </lineage>
</organism>
<feature type="region of interest" description="Disordered" evidence="2">
    <location>
        <begin position="1164"/>
        <end position="1190"/>
    </location>
</feature>
<dbReference type="Gene3D" id="2.60.40.10">
    <property type="entry name" value="Immunoglobulins"/>
    <property type="match status" value="2"/>
</dbReference>
<protein>
    <submittedName>
        <fullName evidence="5">PKD domain-containing protein</fullName>
    </submittedName>
</protein>
<dbReference type="PROSITE" id="PS50093">
    <property type="entry name" value="PKD"/>
    <property type="match status" value="1"/>
</dbReference>
<dbReference type="EMBL" id="JAPDDP010000050">
    <property type="protein sequence ID" value="MDA0183289.1"/>
    <property type="molecule type" value="Genomic_DNA"/>
</dbReference>
<comment type="similarity">
    <text evidence="1">Belongs to the TolB family.</text>
</comment>